<dbReference type="PANTHER" id="PTHR19879">
    <property type="entry name" value="TRANSCRIPTION INITIATION FACTOR TFIID"/>
    <property type="match status" value="1"/>
</dbReference>
<accession>A0A6C7EEY6</accession>
<feature type="domain" description="Novel STAND NTPase 1" evidence="4">
    <location>
        <begin position="103"/>
        <end position="481"/>
    </location>
</feature>
<dbReference type="SMART" id="SM00320">
    <property type="entry name" value="WD40"/>
    <property type="match status" value="7"/>
</dbReference>
<dbReference type="EMBL" id="AP012057">
    <property type="protein sequence ID" value="BAN03605.1"/>
    <property type="molecule type" value="Genomic_DNA"/>
</dbReference>
<dbReference type="SUPFAM" id="SSF50960">
    <property type="entry name" value="TolB, C-terminal domain"/>
    <property type="match status" value="1"/>
</dbReference>
<dbReference type="Proteomes" id="UP000011863">
    <property type="component" value="Chromosome"/>
</dbReference>
<evidence type="ECO:0000313" key="5">
    <source>
        <dbReference type="EMBL" id="BAN03605.1"/>
    </source>
</evidence>
<dbReference type="InterPro" id="IPR010982">
    <property type="entry name" value="Lambda_DNA-bd_dom_sf"/>
</dbReference>
<dbReference type="AlphaFoldDB" id="A0A6C7EEY6"/>
<dbReference type="PANTHER" id="PTHR19879:SF9">
    <property type="entry name" value="TRANSCRIPTION INITIATION FACTOR TFIID SUBUNIT 5"/>
    <property type="match status" value="1"/>
</dbReference>
<dbReference type="GO" id="GO:0003677">
    <property type="term" value="F:DNA binding"/>
    <property type="evidence" value="ECO:0007669"/>
    <property type="project" value="InterPro"/>
</dbReference>
<evidence type="ECO:0000313" key="6">
    <source>
        <dbReference type="Proteomes" id="UP000011863"/>
    </source>
</evidence>
<sequence>MAGVRSSMFLAVRGSKEQFAERLTGLKKHSSLSYALLERKLGRPASTINDWCKGKHLPYQRDNDDFERLLELFEVERSDRAEWMRWLNDLRSGADRHDSPENPYRGLAAYTADDASLYFGRQQLVDLLTERIETSRSTEPPTPTIVLGPSGSGKTSLIQAGLIPRATDDGSKVVCIHPYDGLDPIDDILATPESHRRRQPIVVFVDQFEEVFAPTGRVPTNPATQRTAVDAPDVGTYLDAIERLARRTDVQLVVAARADFFQEIASVPALAVGVTAGPVVVGPPDVSAITECIYGPAERAGLIIEPRLHAEIMREFTRPGALDRSATLPLLSHVLWMLAESRDGDTLTFERYAELGGLNHAMGKSADAAYERLVPHVDAQVIRDLFIELVQMNGDGRPTRRHLTLDRAQSIDSHERSMVIAEFARRRLLTVDADIVCITHESLVQAWPRLRVWIDDARVDLIAAQRIRHATEQWVETGRPRDGLLRGSLLDDAIHAIGSPTTHGQLSPLHRAFVEASRGARAEDEAAEAALLSRQLAMQSTLLTSSEPSIAAQVAIAAYRTSATSEATAVLLATAESLPGPRSIFDPGSFHTFVGADGRIVVANNPVGGVTVTDPRGGRRLVREASADEIGAAALVDDTVLVVSSAGVEAIDLASGASRALTHDPGGGALAVTTSASGEAVVAFADRIVALDLDSGVERLLVGEVDDKTLTISAASGLVATGSHSGRVRVDDLDSAPSSAPSRDRTWCPSETPCGALLLIPELHSLIAGFYDGHVVRLPLDPTAPADSQRLTEVPCASWINGLAISPEGALLASASSDGTVRFWSTETWSEIPAPLRHPAVVTDVVITADTVITAGEDGIVRTWRRPDDAGALDRPPASIWSLTLDESGRYALSGSRDHTRLWALDDDHRPVAVVRELTSNGSDGPGLLSGTTLLSTDASVGYIGGRRGQMFVAETSGDVLPDLERLESNMYELVEAITHSPDGLTLAAVDRAGIVDVWRRTDLADRFRLVASQRIEPPGLGLALSTAGQLCAVSESGRATLWQIDEDQLSSPVSWSTGSSFALCVEAHPSKPWFVVGNADRTASIWSTADLTGSGVQEIARVSGPTGHVMSVAFSRSGTRLAAGSTDGNVWLWDLSSPTHPVEIAAIPSGEAGVYAVALSADDRHVLGAGPHERINRWVLDPDEAIARILDRCGDTLTPAEWSRLIPERIPFRDLRSTDDE</sequence>
<reference evidence="5 6" key="1">
    <citation type="journal article" date="2013" name="Int. J. Syst. Evol. Microbiol.">
        <title>Ilumatobacter nonamiense sp. nov. and Ilumatobacter coccineum sp. nov., isolated from seashore sand.</title>
        <authorList>
            <person name="Matsumoto A."/>
            <person name="Kasai H."/>
            <person name="Matsuo Y."/>
            <person name="Shizuri Y."/>
            <person name="Ichikawa N."/>
            <person name="Fujita N."/>
            <person name="Omura S."/>
            <person name="Takahashi Y."/>
        </authorList>
    </citation>
    <scope>NUCLEOTIDE SEQUENCE [LARGE SCALE GENOMIC DNA]</scope>
    <source>
        <strain evidence="6">NBRC 103263 / KCTC 29153 / YM16-304</strain>
    </source>
</reference>
<dbReference type="Pfam" id="PF00400">
    <property type="entry name" value="WD40"/>
    <property type="match status" value="2"/>
</dbReference>
<organism evidence="5 6">
    <name type="scientific">Ilumatobacter coccineus (strain NBRC 103263 / KCTC 29153 / YM16-304)</name>
    <dbReference type="NCBI Taxonomy" id="1313172"/>
    <lineage>
        <taxon>Bacteria</taxon>
        <taxon>Bacillati</taxon>
        <taxon>Actinomycetota</taxon>
        <taxon>Acidimicrobiia</taxon>
        <taxon>Acidimicrobiales</taxon>
        <taxon>Ilumatobacteraceae</taxon>
        <taxon>Ilumatobacter</taxon>
    </lineage>
</organism>
<name>A0A6C7EEY6_ILUCY</name>
<dbReference type="SUPFAM" id="SSF50998">
    <property type="entry name" value="Quinoprotein alcohol dehydrogenase-like"/>
    <property type="match status" value="1"/>
</dbReference>
<dbReference type="KEGG" id="aym:YM304_32910"/>
<proteinExistence type="predicted"/>
<feature type="repeat" description="WD" evidence="3">
    <location>
        <begin position="1103"/>
        <end position="1138"/>
    </location>
</feature>
<dbReference type="InterPro" id="IPR011047">
    <property type="entry name" value="Quinoprotein_ADH-like_sf"/>
</dbReference>
<dbReference type="SUPFAM" id="SSF52540">
    <property type="entry name" value="P-loop containing nucleoside triphosphate hydrolases"/>
    <property type="match status" value="1"/>
</dbReference>
<evidence type="ECO:0000256" key="1">
    <source>
        <dbReference type="ARBA" id="ARBA00022574"/>
    </source>
</evidence>
<dbReference type="InterPro" id="IPR019775">
    <property type="entry name" value="WD40_repeat_CS"/>
</dbReference>
<keyword evidence="6" id="KW-1185">Reference proteome</keyword>
<gene>
    <name evidence="5" type="ORF">YM304_32910</name>
</gene>
<dbReference type="InterPro" id="IPR001680">
    <property type="entry name" value="WD40_rpt"/>
</dbReference>
<dbReference type="InterPro" id="IPR015943">
    <property type="entry name" value="WD40/YVTN_repeat-like_dom_sf"/>
</dbReference>
<dbReference type="InterPro" id="IPR027417">
    <property type="entry name" value="P-loop_NTPase"/>
</dbReference>
<keyword evidence="1 3" id="KW-0853">WD repeat</keyword>
<dbReference type="Gene3D" id="2.130.10.10">
    <property type="entry name" value="YVTN repeat-like/Quinoprotein amine dehydrogenase"/>
    <property type="match status" value="3"/>
</dbReference>
<feature type="repeat" description="WD" evidence="3">
    <location>
        <begin position="800"/>
        <end position="834"/>
    </location>
</feature>
<dbReference type="Pfam" id="PF20703">
    <property type="entry name" value="nSTAND1"/>
    <property type="match status" value="1"/>
</dbReference>
<keyword evidence="2" id="KW-0677">Repeat</keyword>
<evidence type="ECO:0000259" key="4">
    <source>
        <dbReference type="Pfam" id="PF20703"/>
    </source>
</evidence>
<dbReference type="PROSITE" id="PS50082">
    <property type="entry name" value="WD_REPEATS_2"/>
    <property type="match status" value="2"/>
</dbReference>
<protein>
    <recommendedName>
        <fullName evidence="4">Novel STAND NTPase 1 domain-containing protein</fullName>
    </recommendedName>
</protein>
<evidence type="ECO:0000256" key="2">
    <source>
        <dbReference type="ARBA" id="ARBA00022737"/>
    </source>
</evidence>
<dbReference type="Gene3D" id="1.10.260.40">
    <property type="entry name" value="lambda repressor-like DNA-binding domains"/>
    <property type="match status" value="1"/>
</dbReference>
<dbReference type="PROSITE" id="PS00678">
    <property type="entry name" value="WD_REPEATS_1"/>
    <property type="match status" value="1"/>
</dbReference>
<evidence type="ECO:0000256" key="3">
    <source>
        <dbReference type="PROSITE-ProRule" id="PRU00221"/>
    </source>
</evidence>
<dbReference type="InterPro" id="IPR049052">
    <property type="entry name" value="nSTAND1"/>
</dbReference>
<dbReference type="PROSITE" id="PS50294">
    <property type="entry name" value="WD_REPEATS_REGION"/>
    <property type="match status" value="2"/>
</dbReference>